<sequence>TQTYQKQESCCSFSFRTVCLACRLQYSQPKRKHPAALSKRKARILKEVQAAQTDEKEYLGVALSGPPDLAEAWGLLCVNGAAPDDMQLCDFLYVDGCAVTTEEMSDEALVESIRCQTDDDRSPEVESPCAMTLYSYIVYSF</sequence>
<dbReference type="Proteomes" id="UP001321473">
    <property type="component" value="Unassembled WGS sequence"/>
</dbReference>
<evidence type="ECO:0000313" key="1">
    <source>
        <dbReference type="EMBL" id="KAK8782729.1"/>
    </source>
</evidence>
<dbReference type="EMBL" id="JARKHS020006358">
    <property type="protein sequence ID" value="KAK8782729.1"/>
    <property type="molecule type" value="Genomic_DNA"/>
</dbReference>
<reference evidence="1 2" key="1">
    <citation type="journal article" date="2023" name="Arcadia Sci">
        <title>De novo assembly of a long-read Amblyomma americanum tick genome.</title>
        <authorList>
            <person name="Chou S."/>
            <person name="Poskanzer K.E."/>
            <person name="Rollins M."/>
            <person name="Thuy-Boun P.S."/>
        </authorList>
    </citation>
    <scope>NUCLEOTIDE SEQUENCE [LARGE SCALE GENOMIC DNA]</scope>
    <source>
        <strain evidence="1">F_SG_1</strain>
        <tissue evidence="1">Salivary glands</tissue>
    </source>
</reference>
<gene>
    <name evidence="1" type="ORF">V5799_015929</name>
</gene>
<proteinExistence type="predicted"/>
<name>A0AAQ4F6J5_AMBAM</name>
<organism evidence="1 2">
    <name type="scientific">Amblyomma americanum</name>
    <name type="common">Lone star tick</name>
    <dbReference type="NCBI Taxonomy" id="6943"/>
    <lineage>
        <taxon>Eukaryota</taxon>
        <taxon>Metazoa</taxon>
        <taxon>Ecdysozoa</taxon>
        <taxon>Arthropoda</taxon>
        <taxon>Chelicerata</taxon>
        <taxon>Arachnida</taxon>
        <taxon>Acari</taxon>
        <taxon>Parasitiformes</taxon>
        <taxon>Ixodida</taxon>
        <taxon>Ixodoidea</taxon>
        <taxon>Ixodidae</taxon>
        <taxon>Amblyomminae</taxon>
        <taxon>Amblyomma</taxon>
    </lineage>
</organism>
<accession>A0AAQ4F6J5</accession>
<protein>
    <submittedName>
        <fullName evidence="1">Uncharacterized protein</fullName>
    </submittedName>
</protein>
<keyword evidence="2" id="KW-1185">Reference proteome</keyword>
<dbReference type="AlphaFoldDB" id="A0AAQ4F6J5"/>
<evidence type="ECO:0000313" key="2">
    <source>
        <dbReference type="Proteomes" id="UP001321473"/>
    </source>
</evidence>
<feature type="non-terminal residue" evidence="1">
    <location>
        <position position="1"/>
    </location>
</feature>
<comment type="caution">
    <text evidence="1">The sequence shown here is derived from an EMBL/GenBank/DDBJ whole genome shotgun (WGS) entry which is preliminary data.</text>
</comment>